<dbReference type="Proteomes" id="UP000035661">
    <property type="component" value="Chromosome"/>
</dbReference>
<dbReference type="Gene3D" id="3.30.360.10">
    <property type="entry name" value="Dihydrodipicolinate Reductase, domain 2"/>
    <property type="match status" value="1"/>
</dbReference>
<dbReference type="PANTHER" id="PTHR43054:SF1">
    <property type="entry name" value="SCYLLO-INOSITOL 2-DEHYDROGENASE (NADP(+)) IOLU"/>
    <property type="match status" value="1"/>
</dbReference>
<dbReference type="Gene3D" id="3.40.50.720">
    <property type="entry name" value="NAD(P)-binding Rossmann-like Domain"/>
    <property type="match status" value="1"/>
</dbReference>
<protein>
    <submittedName>
        <fullName evidence="3">Oxioreductase</fullName>
    </submittedName>
</protein>
<dbReference type="RefSeq" id="WP_047791717.1">
    <property type="nucleotide sequence ID" value="NZ_CP011856.1"/>
</dbReference>
<feature type="domain" description="Gfo/Idh/MocA-like oxidoreductase N-terminal" evidence="1">
    <location>
        <begin position="2"/>
        <end position="119"/>
    </location>
</feature>
<organism evidence="3 4">
    <name type="scientific">Spiroplasma eriocheiris</name>
    <dbReference type="NCBI Taxonomy" id="315358"/>
    <lineage>
        <taxon>Bacteria</taxon>
        <taxon>Bacillati</taxon>
        <taxon>Mycoplasmatota</taxon>
        <taxon>Mollicutes</taxon>
        <taxon>Entomoplasmatales</taxon>
        <taxon>Spiroplasmataceae</taxon>
        <taxon>Spiroplasma</taxon>
    </lineage>
</organism>
<dbReference type="Pfam" id="PF22725">
    <property type="entry name" value="GFO_IDH_MocA_C3"/>
    <property type="match status" value="1"/>
</dbReference>
<dbReference type="GO" id="GO:0000166">
    <property type="term" value="F:nucleotide binding"/>
    <property type="evidence" value="ECO:0007669"/>
    <property type="project" value="InterPro"/>
</dbReference>
<dbReference type="STRING" id="315358.SERIO_v1c09620"/>
<keyword evidence="4" id="KW-1185">Reference proteome</keyword>
<feature type="domain" description="GFO/IDH/MocA-like oxidoreductase" evidence="2">
    <location>
        <begin position="156"/>
        <end position="233"/>
    </location>
</feature>
<dbReference type="SUPFAM" id="SSF55347">
    <property type="entry name" value="Glyceraldehyde-3-phosphate dehydrogenase-like, C-terminal domain"/>
    <property type="match status" value="1"/>
</dbReference>
<name>A0A0H3XJ01_9MOLU</name>
<evidence type="ECO:0000313" key="4">
    <source>
        <dbReference type="Proteomes" id="UP000035661"/>
    </source>
</evidence>
<dbReference type="Pfam" id="PF01408">
    <property type="entry name" value="GFO_IDH_MocA"/>
    <property type="match status" value="1"/>
</dbReference>
<dbReference type="PATRIC" id="fig|743698.3.peg.971"/>
<dbReference type="InterPro" id="IPR055170">
    <property type="entry name" value="GFO_IDH_MocA-like_dom"/>
</dbReference>
<reference evidence="3 4" key="1">
    <citation type="journal article" date="2015" name="Genome Biol. Evol.">
        <title>Found and Lost: The Fates of Horizontally Acquired Genes in Arthropod-Symbiotic Spiroplasma.</title>
        <authorList>
            <person name="Lo W.S."/>
            <person name="Gasparich G.E."/>
            <person name="Kuo C.H."/>
        </authorList>
    </citation>
    <scope>NUCLEOTIDE SEQUENCE [LARGE SCALE GENOMIC DNA]</scope>
    <source>
        <strain evidence="4">TDA-040725-5</strain>
    </source>
</reference>
<reference evidence="4" key="2">
    <citation type="submission" date="2015-06" db="EMBL/GenBank/DDBJ databases">
        <title>Complete genome sequence of Spiroplasma eriocheiris TDA-040725-5 (DSM 21848).</title>
        <authorList>
            <person name="Lo W.-S."/>
            <person name="Kuo C.-H."/>
        </authorList>
    </citation>
    <scope>NUCLEOTIDE SEQUENCE [LARGE SCALE GENOMIC DNA]</scope>
    <source>
        <strain evidence="4">TDA-040725-5</strain>
    </source>
</reference>
<dbReference type="EMBL" id="CP011856">
    <property type="protein sequence ID" value="AKM54520.1"/>
    <property type="molecule type" value="Genomic_DNA"/>
</dbReference>
<dbReference type="PANTHER" id="PTHR43054">
    <property type="match status" value="1"/>
</dbReference>
<sequence length="320" mass="36916">MLRFGIIGTGNIATEFIDAARQIKDIELSCLYSRSMEKAKIFSLKNSLQVRMTTTFEDMLDHIDAIYIASPNGLHYQQAKYFLQQQKHVFLEKPLAFSAHEARDLEQVALVNNVILMEAFKPIHLPEYEVLSENVNKIKPFIASFHWNKYSSRMKEVLIDEYHSVFDENLGKGSLYDALIYPVELAIALFGKVKEVKAMSHKLKNNVDINNVVIIRHENDIITNIVCSKAATGISKSEILSYDYTITFDHLTMLSNLAIYDRFQNETTQLFTEEGNKNKIVYELKKFINIIKVNDINEMRRLLDLTIEAIRVLELVNINE</sequence>
<dbReference type="AlphaFoldDB" id="A0A0H3XJ01"/>
<evidence type="ECO:0000259" key="2">
    <source>
        <dbReference type="Pfam" id="PF22725"/>
    </source>
</evidence>
<gene>
    <name evidence="3" type="ORF">SERIO_v1c09620</name>
</gene>
<evidence type="ECO:0000313" key="3">
    <source>
        <dbReference type="EMBL" id="AKM54520.1"/>
    </source>
</evidence>
<accession>A0A0H3XJ01</accession>
<dbReference type="InterPro" id="IPR036291">
    <property type="entry name" value="NAD(P)-bd_dom_sf"/>
</dbReference>
<proteinExistence type="predicted"/>
<dbReference type="InterPro" id="IPR000683">
    <property type="entry name" value="Gfo/Idh/MocA-like_OxRdtase_N"/>
</dbReference>
<dbReference type="KEGG" id="seri:SERIO_v1c09620"/>
<evidence type="ECO:0000259" key="1">
    <source>
        <dbReference type="Pfam" id="PF01408"/>
    </source>
</evidence>
<dbReference type="SUPFAM" id="SSF51735">
    <property type="entry name" value="NAD(P)-binding Rossmann-fold domains"/>
    <property type="match status" value="1"/>
</dbReference>